<dbReference type="Pfam" id="PF12830">
    <property type="entry name" value="Nipped-B_C"/>
    <property type="match status" value="1"/>
</dbReference>
<dbReference type="GO" id="GO:0010468">
    <property type="term" value="P:regulation of gene expression"/>
    <property type="evidence" value="ECO:0007669"/>
    <property type="project" value="InterPro"/>
</dbReference>
<dbReference type="GO" id="GO:0071169">
    <property type="term" value="P:establishment of protein localization to chromatin"/>
    <property type="evidence" value="ECO:0007669"/>
    <property type="project" value="TreeGrafter"/>
</dbReference>
<dbReference type="GO" id="GO:0003682">
    <property type="term" value="F:chromatin binding"/>
    <property type="evidence" value="ECO:0007669"/>
    <property type="project" value="TreeGrafter"/>
</dbReference>
<dbReference type="GO" id="GO:0061775">
    <property type="term" value="F:cohesin loader activity"/>
    <property type="evidence" value="ECO:0007669"/>
    <property type="project" value="InterPro"/>
</dbReference>
<feature type="compositionally biased region" description="Acidic residues" evidence="2">
    <location>
        <begin position="1867"/>
        <end position="1877"/>
    </location>
</feature>
<feature type="compositionally biased region" description="Polar residues" evidence="2">
    <location>
        <begin position="1"/>
        <end position="26"/>
    </location>
</feature>
<feature type="domain" description="Sister chromatid cohesion C-terminal" evidence="3">
    <location>
        <begin position="1527"/>
        <end position="1714"/>
    </location>
</feature>
<evidence type="ECO:0000256" key="2">
    <source>
        <dbReference type="SAM" id="MobiDB-lite"/>
    </source>
</evidence>
<feature type="region of interest" description="Disordered" evidence="2">
    <location>
        <begin position="1805"/>
        <end position="1824"/>
    </location>
</feature>
<keyword evidence="5" id="KW-1185">Reference proteome</keyword>
<feature type="region of interest" description="Disordered" evidence="2">
    <location>
        <begin position="165"/>
        <end position="225"/>
    </location>
</feature>
<evidence type="ECO:0000256" key="1">
    <source>
        <dbReference type="RuleBase" id="RU364107"/>
    </source>
</evidence>
<reference evidence="4" key="1">
    <citation type="journal article" date="2023" name="Mol. Phylogenet. Evol.">
        <title>Genome-scale phylogeny and comparative genomics of the fungal order Sordariales.</title>
        <authorList>
            <person name="Hensen N."/>
            <person name="Bonometti L."/>
            <person name="Westerberg I."/>
            <person name="Brannstrom I.O."/>
            <person name="Guillou S."/>
            <person name="Cros-Aarteil S."/>
            <person name="Calhoun S."/>
            <person name="Haridas S."/>
            <person name="Kuo A."/>
            <person name="Mondo S."/>
            <person name="Pangilinan J."/>
            <person name="Riley R."/>
            <person name="LaButti K."/>
            <person name="Andreopoulos B."/>
            <person name="Lipzen A."/>
            <person name="Chen C."/>
            <person name="Yan M."/>
            <person name="Daum C."/>
            <person name="Ng V."/>
            <person name="Clum A."/>
            <person name="Steindorff A."/>
            <person name="Ohm R.A."/>
            <person name="Martin F."/>
            <person name="Silar P."/>
            <person name="Natvig D.O."/>
            <person name="Lalanne C."/>
            <person name="Gautier V."/>
            <person name="Ament-Velasquez S.L."/>
            <person name="Kruys A."/>
            <person name="Hutchinson M.I."/>
            <person name="Powell A.J."/>
            <person name="Barry K."/>
            <person name="Miller A.N."/>
            <person name="Grigoriev I.V."/>
            <person name="Debuchy R."/>
            <person name="Gladieux P."/>
            <person name="Hiltunen Thoren M."/>
            <person name="Johannesson H."/>
        </authorList>
    </citation>
    <scope>NUCLEOTIDE SEQUENCE</scope>
    <source>
        <strain evidence="4">CBS 315.58</strain>
    </source>
</reference>
<evidence type="ECO:0000313" key="5">
    <source>
        <dbReference type="Proteomes" id="UP001303160"/>
    </source>
</evidence>
<gene>
    <name evidence="4" type="ORF">QBC40DRAFT_217844</name>
</gene>
<dbReference type="InterPro" id="IPR011989">
    <property type="entry name" value="ARM-like"/>
</dbReference>
<proteinExistence type="inferred from homology"/>
<dbReference type="GO" id="GO:1990414">
    <property type="term" value="P:replication-born double-strand break repair via sister chromatid exchange"/>
    <property type="evidence" value="ECO:0007669"/>
    <property type="project" value="TreeGrafter"/>
</dbReference>
<organism evidence="4 5">
    <name type="scientific">Triangularia verruculosa</name>
    <dbReference type="NCBI Taxonomy" id="2587418"/>
    <lineage>
        <taxon>Eukaryota</taxon>
        <taxon>Fungi</taxon>
        <taxon>Dikarya</taxon>
        <taxon>Ascomycota</taxon>
        <taxon>Pezizomycotina</taxon>
        <taxon>Sordariomycetes</taxon>
        <taxon>Sordariomycetidae</taxon>
        <taxon>Sordariales</taxon>
        <taxon>Podosporaceae</taxon>
        <taxon>Triangularia</taxon>
    </lineage>
</organism>
<feature type="compositionally biased region" description="Basic and acidic residues" evidence="2">
    <location>
        <begin position="1805"/>
        <end position="1817"/>
    </location>
</feature>
<dbReference type="CDD" id="cd23958">
    <property type="entry name" value="SCC2"/>
    <property type="match status" value="1"/>
</dbReference>
<feature type="region of interest" description="Disordered" evidence="2">
    <location>
        <begin position="337"/>
        <end position="361"/>
    </location>
</feature>
<comment type="similarity">
    <text evidence="1">Belongs to the SCC2/Nipped-B family.</text>
</comment>
<keyword evidence="1" id="KW-0677">Repeat</keyword>
<dbReference type="PANTHER" id="PTHR21704">
    <property type="entry name" value="NIPPED-B-LIKE PROTEIN DELANGIN SCC2-RELATED"/>
    <property type="match status" value="1"/>
</dbReference>
<comment type="subcellular location">
    <subcellularLocation>
        <location evidence="1">Nucleus</location>
    </subcellularLocation>
</comment>
<protein>
    <recommendedName>
        <fullName evidence="1">Sister chromatid cohesion protein</fullName>
    </recommendedName>
</protein>
<accession>A0AAN6XNR1</accession>
<dbReference type="InterPro" id="IPR016024">
    <property type="entry name" value="ARM-type_fold"/>
</dbReference>
<feature type="region of interest" description="Disordered" evidence="2">
    <location>
        <begin position="119"/>
        <end position="138"/>
    </location>
</feature>
<keyword evidence="1" id="KW-0131">Cell cycle</keyword>
<dbReference type="GO" id="GO:0140588">
    <property type="term" value="P:chromatin looping"/>
    <property type="evidence" value="ECO:0007669"/>
    <property type="project" value="InterPro"/>
</dbReference>
<dbReference type="GO" id="GO:0034087">
    <property type="term" value="P:establishment of mitotic sister chromatid cohesion"/>
    <property type="evidence" value="ECO:0007669"/>
    <property type="project" value="TreeGrafter"/>
</dbReference>
<feature type="region of interest" description="Disordered" evidence="2">
    <location>
        <begin position="1867"/>
        <end position="1948"/>
    </location>
</feature>
<feature type="region of interest" description="Disordered" evidence="2">
    <location>
        <begin position="245"/>
        <end position="325"/>
    </location>
</feature>
<dbReference type="SUPFAM" id="SSF48371">
    <property type="entry name" value="ARM repeat"/>
    <property type="match status" value="1"/>
</dbReference>
<feature type="region of interest" description="Disordered" evidence="2">
    <location>
        <begin position="724"/>
        <end position="749"/>
    </location>
</feature>
<dbReference type="GO" id="GO:0090694">
    <property type="term" value="C:Scc2-Scc4 cohesin loading complex"/>
    <property type="evidence" value="ECO:0007669"/>
    <property type="project" value="TreeGrafter"/>
</dbReference>
<dbReference type="PANTHER" id="PTHR21704:SF18">
    <property type="entry name" value="NIPPED-B-LIKE PROTEIN"/>
    <property type="match status" value="1"/>
</dbReference>
<reference evidence="4" key="2">
    <citation type="submission" date="2023-05" db="EMBL/GenBank/DDBJ databases">
        <authorList>
            <consortium name="Lawrence Berkeley National Laboratory"/>
            <person name="Steindorff A."/>
            <person name="Hensen N."/>
            <person name="Bonometti L."/>
            <person name="Westerberg I."/>
            <person name="Brannstrom I.O."/>
            <person name="Guillou S."/>
            <person name="Cros-Aarteil S."/>
            <person name="Calhoun S."/>
            <person name="Haridas S."/>
            <person name="Kuo A."/>
            <person name="Mondo S."/>
            <person name="Pangilinan J."/>
            <person name="Riley R."/>
            <person name="Labutti K."/>
            <person name="Andreopoulos B."/>
            <person name="Lipzen A."/>
            <person name="Chen C."/>
            <person name="Yanf M."/>
            <person name="Daum C."/>
            <person name="Ng V."/>
            <person name="Clum A."/>
            <person name="Ohm R."/>
            <person name="Martin F."/>
            <person name="Silar P."/>
            <person name="Natvig D."/>
            <person name="Lalanne C."/>
            <person name="Gautier V."/>
            <person name="Ament-Velasquez S.L."/>
            <person name="Kruys A."/>
            <person name="Hutchinson M.I."/>
            <person name="Powell A.J."/>
            <person name="Barry K."/>
            <person name="Miller A.N."/>
            <person name="Grigoriev I.V."/>
            <person name="Debuchy R."/>
            <person name="Gladieux P."/>
            <person name="Thoren M.H."/>
            <person name="Johannesson H."/>
        </authorList>
    </citation>
    <scope>NUCLEOTIDE SEQUENCE</scope>
    <source>
        <strain evidence="4">CBS 315.58</strain>
    </source>
</reference>
<dbReference type="Proteomes" id="UP001303160">
    <property type="component" value="Unassembled WGS sequence"/>
</dbReference>
<dbReference type="FunFam" id="1.25.10.10:FF:000494">
    <property type="entry name" value="Sister chromatid cohesion protein"/>
    <property type="match status" value="1"/>
</dbReference>
<dbReference type="InterPro" id="IPR033031">
    <property type="entry name" value="Scc2/Nipped-B"/>
</dbReference>
<keyword evidence="1" id="KW-0539">Nucleus</keyword>
<evidence type="ECO:0000259" key="3">
    <source>
        <dbReference type="Pfam" id="PF12830"/>
    </source>
</evidence>
<dbReference type="Pfam" id="PF20168">
    <property type="entry name" value="PDS5"/>
    <property type="match status" value="1"/>
</dbReference>
<dbReference type="Gene3D" id="1.25.10.10">
    <property type="entry name" value="Leucine-rich Repeat Variant"/>
    <property type="match status" value="1"/>
</dbReference>
<dbReference type="EMBL" id="MU863884">
    <property type="protein sequence ID" value="KAK4204153.1"/>
    <property type="molecule type" value="Genomic_DNA"/>
</dbReference>
<dbReference type="InterPro" id="IPR024986">
    <property type="entry name" value="Nipped-B_C"/>
</dbReference>
<feature type="compositionally biased region" description="Low complexity" evidence="2">
    <location>
        <begin position="278"/>
        <end position="325"/>
    </location>
</feature>
<comment type="caution">
    <text evidence="4">The sequence shown here is derived from an EMBL/GenBank/DDBJ whole genome shotgun (WGS) entry which is preliminary data.</text>
</comment>
<feature type="compositionally biased region" description="Polar residues" evidence="2">
    <location>
        <begin position="216"/>
        <end position="225"/>
    </location>
</feature>
<feature type="compositionally biased region" description="Pro residues" evidence="2">
    <location>
        <begin position="262"/>
        <end position="273"/>
    </location>
</feature>
<feature type="region of interest" description="Disordered" evidence="2">
    <location>
        <begin position="1"/>
        <end position="33"/>
    </location>
</feature>
<name>A0AAN6XNR1_9PEZI</name>
<sequence>MANSWPGTHNGPPNSNNWDGTPQNNPSPAPALGFRRPFTLAEVLPYTPFSAIAPFDSSVLPSPSIGSASPAPPLTDLVPTVDFESLNQEATNQTTSRLLQQTVSQVQRLLERGNIPEYKFKTGPRATSSPSPAKHSSLAAGLSPFTKMVHDSTSIPFRYPTPDTPTPAANNHPNVITTPVPTKQKLSTKPVVKKEPGQGRKLSTIPAATPGPSASPVISANQQAHGSNKARFEIVLPTKKELKQQAGLANIKSHHSSDVIPGAPPTPTAPPNPVYHSQYQPQAQQQPQVQHQPQAPQQHQVQQQPQVRHQPQIQPQQQAQQHPQYQAALPPLHSAEATPASRTVTPPKRAESQSTPGSQKPAIAIELPKAKAFNKSEFMVVADEPEEPLNLSLKKRKHGDIDGDDIYGESLDLRQRADAALHELRVFLHNAFQAENAALARRQGNDMVILVSENEATLTAAAQTKAQALLGKAISLNCFRKVPLEELLHLSRLSEGALKLAETLEIKVDETWVAADVEQWLGQLPGLEMAIRAGRTSLRIMCGGRQEKQLYKQGTIEHCLDLFKRIIDGIVIPIAELRAAPGANELFKTLAHNKKKIVALFNDCQKLFAMMATLISSIDTSDTVTNTLEFTASRLIFMETAHAEKDSVIDTQKFDGLRLVAMDMLSQIFLLNPEQRKGIFSEILSSLEKLPLGKRARTFKLVDGTSIQPVSALIMRLVQTSAGKVDDKGRGKGNTLATEEDGAEGPRRLPQSFSIQDEDHGASQHRIAIQELDDVSEALIKTATNSASDVVQFIVSRALKSTKSGDTPYRNLLDMFVEDFAVCLDNPDWPAAELLLRIFMHLMFQLIDNDKQSVTAKNMALELLGSMGAAISKLRGHVRKGASTLDTQDSDGLGLFLSDLATSALELKSRPEQMVAWTGPYRATLEHLESRFSEDPHLASAISFLVSDWANKICKTYDDYEDDVAERDHELGRLAYRLREMIHDRQWLSREYTFKAISQSYARLCYSITLLRSPLCEAFNTILNILLNSMASDQPTVRSKSLKSVNQVLETDPSILDGDSVVVQLILRCSNDSSTQVRDSALGLIGKCIGMRPALEEQITPTVVERFNDAGHGVRKRAMKLSKDIYLRNNNRTLRSTIANGLLHRIQDPEESVRELARQVIEEIWFAPFHNGQTSAASKISLADHVSLMVQTVNRGNVVSVLDKVLQALLAPSNKTARAPLEVCRKLVESMFDLVDNADLEDSTKPSGKDVLQVLMIFAKAEASLFTFEQLRLLRPYITSIRSNEDPAVTKAVVVIYRRVLPQLSSAHSQFLTEVRGELMPTVSTVSRPLMNEVMACLWIISGLLETSEHMARLAASSLKNMQALHARSRAQPLDVRAMRQFERYSLIVGMAGKHFNLDSHLDFINKMLRTNGSSVSKLMVDLVVPFAASSFHMDVRKAALDSVGLVCQAWPRNYVSANVYTTFQHVFDEQVPGLEAMVLRSFKEFLFTEEKRSEEASEAPAINGAKPAEKKRELTVIGGTNYDDVASATTHRFLKEIVRIATASQDGHAFLAVEVLASINRQGLVHPKETGVTFITLETSSNPRISELAFLEHKALHAKHETVVEREYVKAVQSAFAYQRDIVKDPRGATAKEGVFTPKLHLLVEVLKISKSKNRQKFLEKFCAQLDFDISKLELSEAIPPHVSYARFITENLAFFEYLTVGEVHCIVSAMEKLVTSTGANVAQAIESDVFQLRMDVLEEQQPQYVMGPDGQPVQVPSQPQPEAPKVDLERLRRLTAGSMILLALWEARTYLRRLYSMGTASRRENKVKMQSKDLSKPPVKAQGVTGDKLWEELGNIGNSLMDRERMMQTCKAFVELMNIDKEFLVQDEDELEGEDMVGTPPSGAEDDEEPTERKRGRKRKSDGGGGTPGKKKRGRSSSQGAPRKRGRPRKVQPSEGGEGGEEGDWF</sequence>
<feature type="compositionally biased region" description="Polar residues" evidence="2">
    <location>
        <begin position="175"/>
        <end position="187"/>
    </location>
</feature>
<evidence type="ECO:0000313" key="4">
    <source>
        <dbReference type="EMBL" id="KAK4204153.1"/>
    </source>
</evidence>